<organism evidence="1 2">
    <name type="scientific">Caenorhabditis japonica</name>
    <dbReference type="NCBI Taxonomy" id="281687"/>
    <lineage>
        <taxon>Eukaryota</taxon>
        <taxon>Metazoa</taxon>
        <taxon>Ecdysozoa</taxon>
        <taxon>Nematoda</taxon>
        <taxon>Chromadorea</taxon>
        <taxon>Rhabditida</taxon>
        <taxon>Rhabditina</taxon>
        <taxon>Rhabditomorpha</taxon>
        <taxon>Rhabditoidea</taxon>
        <taxon>Rhabditidae</taxon>
        <taxon>Peloderinae</taxon>
        <taxon>Caenorhabditis</taxon>
    </lineage>
</organism>
<dbReference type="EnsemblMetazoa" id="CJA41071.1">
    <property type="protein sequence ID" value="CJA41071.1"/>
    <property type="gene ID" value="WBGene00216919"/>
</dbReference>
<dbReference type="Proteomes" id="UP000005237">
    <property type="component" value="Unassembled WGS sequence"/>
</dbReference>
<dbReference type="AlphaFoldDB" id="A0A8R1ESB2"/>
<accession>A0A8R1ESB2</accession>
<protein>
    <submittedName>
        <fullName evidence="1">Uncharacterized protein</fullName>
    </submittedName>
</protein>
<name>A0A8R1ESB2_CAEJA</name>
<proteinExistence type="predicted"/>
<evidence type="ECO:0000313" key="1">
    <source>
        <dbReference type="EnsemblMetazoa" id="CJA41071.1"/>
    </source>
</evidence>
<keyword evidence="2" id="KW-1185">Reference proteome</keyword>
<reference evidence="1" key="2">
    <citation type="submission" date="2022-06" db="UniProtKB">
        <authorList>
            <consortium name="EnsemblMetazoa"/>
        </authorList>
    </citation>
    <scope>IDENTIFICATION</scope>
    <source>
        <strain evidence="1">DF5081</strain>
    </source>
</reference>
<reference evidence="2" key="1">
    <citation type="submission" date="2010-08" db="EMBL/GenBank/DDBJ databases">
        <authorList>
            <consortium name="Caenorhabditis japonica Sequencing Consortium"/>
            <person name="Wilson R.K."/>
        </authorList>
    </citation>
    <scope>NUCLEOTIDE SEQUENCE [LARGE SCALE GENOMIC DNA]</scope>
    <source>
        <strain evidence="2">DF5081</strain>
    </source>
</reference>
<evidence type="ECO:0000313" key="2">
    <source>
        <dbReference type="Proteomes" id="UP000005237"/>
    </source>
</evidence>
<sequence length="77" mass="9115">MSFDFKRVPYEQNDMYSFLPGYSNMGKSPIWFSSSNTSADYTSNNWMDPCYERFYEVGATFIAYWVVNGEVRFLTQE</sequence>